<dbReference type="InterPro" id="IPR036291">
    <property type="entry name" value="NAD(P)-bd_dom_sf"/>
</dbReference>
<dbReference type="PANTHER" id="PTHR32338:SF10">
    <property type="entry name" value="N-ACETYL-GAMMA-GLUTAMYL-PHOSPHATE REDUCTASE, CHLOROPLASTIC-RELATED"/>
    <property type="match status" value="1"/>
</dbReference>
<evidence type="ECO:0000313" key="9">
    <source>
        <dbReference type="Proteomes" id="UP000664701"/>
    </source>
</evidence>
<comment type="similarity">
    <text evidence="5">Belongs to the NAGSA dehydrogenase family. Type 1 subfamily.</text>
</comment>
<evidence type="ECO:0000256" key="4">
    <source>
        <dbReference type="ARBA" id="ARBA00023002"/>
    </source>
</evidence>
<dbReference type="SUPFAM" id="SSF51735">
    <property type="entry name" value="NAD(P)-binding Rossmann-fold domains"/>
    <property type="match status" value="1"/>
</dbReference>
<organism evidence="8 9">
    <name type="scientific">Candidatus Enterococcus lowellii</name>
    <dbReference type="NCBI Taxonomy" id="2230877"/>
    <lineage>
        <taxon>Bacteria</taxon>
        <taxon>Bacillati</taxon>
        <taxon>Bacillota</taxon>
        <taxon>Bacilli</taxon>
        <taxon>Lactobacillales</taxon>
        <taxon>Enterococcaceae</taxon>
        <taxon>Enterococcus</taxon>
    </lineage>
</organism>
<comment type="subcellular location">
    <subcellularLocation>
        <location evidence="5">Cytoplasm</location>
    </subcellularLocation>
</comment>
<sequence>MKAAIVGVTGYTGIELVRLIHQHPSLTLGTLHSHSMHKNSISELYPHLQQLCEQEVEAYDAEKIMKNNDIVFFATPSGISKDLVHEFVAQDFPVIDLSGDLRLKDLESYQKWYKKDPTTQDIVDKAIYALPEFSAIKGNLLSNPGCYATAAILSLVPVLKEQLIDLDTIILDGKSGLSGAGKQLSDSSHYVTVDENMTMYKLNQHQHIPEIIQFLQTFDSSLSTIQFTTSLIPIKRGIFMTLYAKIKPNVTSEQIQQAFDKHYQSKPFVRVQPTGCLPELRQVTGTNFCDIGFGVNEENQTLTVVAVIDNLMKGAAGQAIQNFNLWAGLEETCGLTQVPLFP</sequence>
<dbReference type="InterPro" id="IPR050085">
    <property type="entry name" value="AGPR"/>
</dbReference>
<dbReference type="InterPro" id="IPR023013">
    <property type="entry name" value="AGPR_AS"/>
</dbReference>
<dbReference type="SMART" id="SM00859">
    <property type="entry name" value="Semialdhyde_dh"/>
    <property type="match status" value="1"/>
</dbReference>
<dbReference type="Pfam" id="PF01118">
    <property type="entry name" value="Semialdhyde_dh"/>
    <property type="match status" value="1"/>
</dbReference>
<evidence type="ECO:0000256" key="6">
    <source>
        <dbReference type="PROSITE-ProRule" id="PRU10010"/>
    </source>
</evidence>
<comment type="catalytic activity">
    <reaction evidence="5">
        <text>N-acetyl-L-glutamate 5-semialdehyde + phosphate + NADP(+) = N-acetyl-L-glutamyl 5-phosphate + NADPH + H(+)</text>
        <dbReference type="Rhea" id="RHEA:21588"/>
        <dbReference type="ChEBI" id="CHEBI:15378"/>
        <dbReference type="ChEBI" id="CHEBI:29123"/>
        <dbReference type="ChEBI" id="CHEBI:43474"/>
        <dbReference type="ChEBI" id="CHEBI:57783"/>
        <dbReference type="ChEBI" id="CHEBI:57936"/>
        <dbReference type="ChEBI" id="CHEBI:58349"/>
        <dbReference type="EC" id="1.2.1.38"/>
    </reaction>
</comment>
<dbReference type="InterPro" id="IPR000534">
    <property type="entry name" value="Semialdehyde_DH_NAD-bd"/>
</dbReference>
<accession>A0ABZ2SRK0</accession>
<evidence type="ECO:0000256" key="5">
    <source>
        <dbReference type="HAMAP-Rule" id="MF_00150"/>
    </source>
</evidence>
<comment type="function">
    <text evidence="5">Catalyzes the NADPH-dependent reduction of N-acetyl-5-glutamyl phosphate to yield N-acetyl-L-glutamate 5-semialdehyde.</text>
</comment>
<dbReference type="InterPro" id="IPR000706">
    <property type="entry name" value="AGPR_type-1"/>
</dbReference>
<evidence type="ECO:0000313" key="8">
    <source>
        <dbReference type="EMBL" id="WYJ77786.1"/>
    </source>
</evidence>
<dbReference type="NCBIfam" id="TIGR01850">
    <property type="entry name" value="argC"/>
    <property type="match status" value="1"/>
</dbReference>
<feature type="active site" evidence="5 6">
    <location>
        <position position="146"/>
    </location>
</feature>
<evidence type="ECO:0000256" key="3">
    <source>
        <dbReference type="ARBA" id="ARBA00022857"/>
    </source>
</evidence>
<keyword evidence="9" id="KW-1185">Reference proteome</keyword>
<dbReference type="PANTHER" id="PTHR32338">
    <property type="entry name" value="N-ACETYL-GAMMA-GLUTAMYL-PHOSPHATE REDUCTASE, CHLOROPLASTIC-RELATED-RELATED"/>
    <property type="match status" value="1"/>
</dbReference>
<dbReference type="HAMAP" id="MF_00150">
    <property type="entry name" value="ArgC_type1"/>
    <property type="match status" value="1"/>
</dbReference>
<comment type="pathway">
    <text evidence="5">Amino-acid biosynthesis; L-arginine biosynthesis; N(2)-acetyl-L-ornithine from L-glutamate: step 3/4.</text>
</comment>
<evidence type="ECO:0000256" key="2">
    <source>
        <dbReference type="ARBA" id="ARBA00022605"/>
    </source>
</evidence>
<dbReference type="EMBL" id="CP147251">
    <property type="protein sequence ID" value="WYJ77786.1"/>
    <property type="molecule type" value="Genomic_DNA"/>
</dbReference>
<gene>
    <name evidence="5" type="primary">argC</name>
    <name evidence="8" type="ORF">DOK78_002424</name>
</gene>
<dbReference type="Gene3D" id="3.30.360.10">
    <property type="entry name" value="Dihydrodipicolinate Reductase, domain 2"/>
    <property type="match status" value="1"/>
</dbReference>
<dbReference type="CDD" id="cd17895">
    <property type="entry name" value="AGPR_1_N"/>
    <property type="match status" value="1"/>
</dbReference>
<reference evidence="8 9" key="1">
    <citation type="submission" date="2024-03" db="EMBL/GenBank/DDBJ databases">
        <title>The Genome Sequence of Enterococcus sp. DIV2402.</title>
        <authorList>
            <consortium name="The Broad Institute Genomics Platform"/>
            <consortium name="The Broad Institute Microbial Omics Core"/>
            <consortium name="The Broad Institute Genomic Center for Infectious Diseases"/>
            <person name="Earl A."/>
            <person name="Manson A."/>
            <person name="Gilmore M."/>
            <person name="Schwartman J."/>
            <person name="Shea T."/>
            <person name="Abouelleil A."/>
            <person name="Cao P."/>
            <person name="Chapman S."/>
            <person name="Cusick C."/>
            <person name="Young S."/>
            <person name="Neafsey D."/>
            <person name="Nusbaum C."/>
            <person name="Birren B."/>
        </authorList>
    </citation>
    <scope>NUCLEOTIDE SEQUENCE [LARGE SCALE GENOMIC DNA]</scope>
    <source>
        <strain evidence="8 9">DIV2402</strain>
    </source>
</reference>
<dbReference type="PROSITE" id="PS01224">
    <property type="entry name" value="ARGC"/>
    <property type="match status" value="1"/>
</dbReference>
<dbReference type="Gene3D" id="3.40.50.720">
    <property type="entry name" value="NAD(P)-binding Rossmann-like Domain"/>
    <property type="match status" value="1"/>
</dbReference>
<dbReference type="Proteomes" id="UP000664701">
    <property type="component" value="Chromosome"/>
</dbReference>
<keyword evidence="2 5" id="KW-0028">Amino-acid biosynthesis</keyword>
<dbReference type="RefSeq" id="WP_207940112.1">
    <property type="nucleotide sequence ID" value="NZ_CP147251.1"/>
</dbReference>
<dbReference type="SUPFAM" id="SSF55347">
    <property type="entry name" value="Glyceraldehyde-3-phosphate dehydrogenase-like, C-terminal domain"/>
    <property type="match status" value="1"/>
</dbReference>
<dbReference type="InterPro" id="IPR058924">
    <property type="entry name" value="AGPR_dimerisation_dom"/>
</dbReference>
<dbReference type="Pfam" id="PF22698">
    <property type="entry name" value="Semialdhyde_dhC_1"/>
    <property type="match status" value="1"/>
</dbReference>
<keyword evidence="4 5" id="KW-0560">Oxidoreductase</keyword>
<dbReference type="CDD" id="cd23934">
    <property type="entry name" value="AGPR_1_C"/>
    <property type="match status" value="1"/>
</dbReference>
<keyword evidence="1 5" id="KW-0055">Arginine biosynthesis</keyword>
<name>A0ABZ2SRK0_9ENTE</name>
<proteinExistence type="inferred from homology"/>
<keyword evidence="5" id="KW-0963">Cytoplasm</keyword>
<keyword evidence="3 5" id="KW-0521">NADP</keyword>
<feature type="domain" description="Semialdehyde dehydrogenase NAD-binding" evidence="7">
    <location>
        <begin position="2"/>
        <end position="139"/>
    </location>
</feature>
<evidence type="ECO:0000259" key="7">
    <source>
        <dbReference type="SMART" id="SM00859"/>
    </source>
</evidence>
<protein>
    <recommendedName>
        <fullName evidence="5">N-acetyl-gamma-glutamyl-phosphate reductase</fullName>
        <shortName evidence="5">AGPR</shortName>
        <ecNumber evidence="5">1.2.1.38</ecNumber>
    </recommendedName>
    <alternativeName>
        <fullName evidence="5">N-acetyl-glutamate semialdehyde dehydrogenase</fullName>
        <shortName evidence="5">NAGSA dehydrogenase</shortName>
    </alternativeName>
</protein>
<evidence type="ECO:0000256" key="1">
    <source>
        <dbReference type="ARBA" id="ARBA00022571"/>
    </source>
</evidence>
<dbReference type="EC" id="1.2.1.38" evidence="5"/>